<evidence type="ECO:0000313" key="1">
    <source>
        <dbReference type="EMBL" id="CAD6239330.1"/>
    </source>
</evidence>
<dbReference type="SUPFAM" id="SSF50630">
    <property type="entry name" value="Acid proteases"/>
    <property type="match status" value="1"/>
</dbReference>
<proteinExistence type="predicted"/>
<name>A0A811P897_9POAL</name>
<dbReference type="Proteomes" id="UP000604825">
    <property type="component" value="Unassembled WGS sequence"/>
</dbReference>
<dbReference type="EMBL" id="CAJGYO010000006">
    <property type="protein sequence ID" value="CAD6239330.1"/>
    <property type="molecule type" value="Genomic_DNA"/>
</dbReference>
<dbReference type="AlphaFoldDB" id="A0A811P897"/>
<organism evidence="1 2">
    <name type="scientific">Miscanthus lutarioriparius</name>
    <dbReference type="NCBI Taxonomy" id="422564"/>
    <lineage>
        <taxon>Eukaryota</taxon>
        <taxon>Viridiplantae</taxon>
        <taxon>Streptophyta</taxon>
        <taxon>Embryophyta</taxon>
        <taxon>Tracheophyta</taxon>
        <taxon>Spermatophyta</taxon>
        <taxon>Magnoliopsida</taxon>
        <taxon>Liliopsida</taxon>
        <taxon>Poales</taxon>
        <taxon>Poaceae</taxon>
        <taxon>PACMAD clade</taxon>
        <taxon>Panicoideae</taxon>
        <taxon>Andropogonodae</taxon>
        <taxon>Andropogoneae</taxon>
        <taxon>Saccharinae</taxon>
        <taxon>Miscanthus</taxon>
    </lineage>
</organism>
<dbReference type="OrthoDB" id="1741804at2759"/>
<dbReference type="InterPro" id="IPR021109">
    <property type="entry name" value="Peptidase_aspartic_dom_sf"/>
</dbReference>
<comment type="caution">
    <text evidence="1">The sequence shown here is derived from an EMBL/GenBank/DDBJ whole genome shotgun (WGS) entry which is preliminary data.</text>
</comment>
<keyword evidence="2" id="KW-1185">Reference proteome</keyword>
<sequence>MAVGTDQTKQSSTRKMMRLCGKVGNMEVMILVDSGSVGSFISNQLAKKLSDQVQSCSASQFMTADGTPMLCDKHIPNLQWTTQGHTFVSSVGILPLKCYDMILGQDWLEQCSPMWVHWTKKITRFHHKGASIKIKGIRPEITKCSPISAGKLKGLIRRHAISHCIQLTVSKPAQQSDSSSSSVCQLTEEIVQ</sequence>
<protein>
    <submittedName>
        <fullName evidence="1">Uncharacterized protein</fullName>
    </submittedName>
</protein>
<accession>A0A811P897</accession>
<gene>
    <name evidence="1" type="ORF">NCGR_LOCUS26306</name>
</gene>
<reference evidence="1" key="1">
    <citation type="submission" date="2020-10" db="EMBL/GenBank/DDBJ databases">
        <authorList>
            <person name="Han B."/>
            <person name="Lu T."/>
            <person name="Zhao Q."/>
            <person name="Huang X."/>
            <person name="Zhao Y."/>
        </authorList>
    </citation>
    <scope>NUCLEOTIDE SEQUENCE</scope>
</reference>
<dbReference type="Pfam" id="PF08284">
    <property type="entry name" value="RVP_2"/>
    <property type="match status" value="1"/>
</dbReference>
<evidence type="ECO:0000313" key="2">
    <source>
        <dbReference type="Proteomes" id="UP000604825"/>
    </source>
</evidence>
<dbReference type="CDD" id="cd00303">
    <property type="entry name" value="retropepsin_like"/>
    <property type="match status" value="1"/>
</dbReference>
<dbReference type="Gene3D" id="2.40.70.10">
    <property type="entry name" value="Acid Proteases"/>
    <property type="match status" value="1"/>
</dbReference>